<evidence type="ECO:0000256" key="1">
    <source>
        <dbReference type="SAM" id="Phobius"/>
    </source>
</evidence>
<reference evidence="2 3" key="1">
    <citation type="submission" date="2024-10" db="EMBL/GenBank/DDBJ databases">
        <authorList>
            <person name="Kim D."/>
        </authorList>
    </citation>
    <scope>NUCLEOTIDE SEQUENCE [LARGE SCALE GENOMIC DNA]</scope>
    <source>
        <strain evidence="2">BH-2024</strain>
    </source>
</reference>
<dbReference type="Proteomes" id="UP001620626">
    <property type="component" value="Unassembled WGS sequence"/>
</dbReference>
<comment type="caution">
    <text evidence="2">The sequence shown here is derived from an EMBL/GenBank/DDBJ whole genome shotgun (WGS) entry which is preliminary data.</text>
</comment>
<protein>
    <submittedName>
        <fullName evidence="2">Uncharacterized protein</fullName>
    </submittedName>
</protein>
<keyword evidence="3" id="KW-1185">Reference proteome</keyword>
<accession>A0ABD2MCH2</accession>
<organism evidence="2 3">
    <name type="scientific">Heterodera trifolii</name>
    <dbReference type="NCBI Taxonomy" id="157864"/>
    <lineage>
        <taxon>Eukaryota</taxon>
        <taxon>Metazoa</taxon>
        <taxon>Ecdysozoa</taxon>
        <taxon>Nematoda</taxon>
        <taxon>Chromadorea</taxon>
        <taxon>Rhabditida</taxon>
        <taxon>Tylenchina</taxon>
        <taxon>Tylenchomorpha</taxon>
        <taxon>Tylenchoidea</taxon>
        <taxon>Heteroderidae</taxon>
        <taxon>Heteroderinae</taxon>
        <taxon>Heterodera</taxon>
    </lineage>
</organism>
<gene>
    <name evidence="2" type="ORF">niasHT_000864</name>
</gene>
<proteinExistence type="predicted"/>
<evidence type="ECO:0000313" key="3">
    <source>
        <dbReference type="Proteomes" id="UP001620626"/>
    </source>
</evidence>
<keyword evidence="1" id="KW-0812">Transmembrane</keyword>
<dbReference type="EMBL" id="JBICBT010000046">
    <property type="protein sequence ID" value="KAL3125191.1"/>
    <property type="molecule type" value="Genomic_DNA"/>
</dbReference>
<keyword evidence="1" id="KW-1133">Transmembrane helix</keyword>
<sequence>MSRPYIVLNAACPTAGMNMCYGIACFSLADGKQNLFMLDCMHAKDMKSFCKKREDELKKVPSLSNLKCVCRFGNEGEQNANANFDQEFNKITIVPATQNSKKTTIVPPATQNFKKTTIVPATQVPNTELPFNPFVQYDCADYNTCAGTVNSVSIFIICVIVILIII</sequence>
<dbReference type="AlphaFoldDB" id="A0ABD2MCH2"/>
<evidence type="ECO:0000313" key="2">
    <source>
        <dbReference type="EMBL" id="KAL3125191.1"/>
    </source>
</evidence>
<name>A0ABD2MCH2_9BILA</name>
<keyword evidence="1" id="KW-0472">Membrane</keyword>
<feature type="transmembrane region" description="Helical" evidence="1">
    <location>
        <begin position="146"/>
        <end position="165"/>
    </location>
</feature>